<comment type="function">
    <text evidence="1">Odorant receptor.</text>
</comment>
<dbReference type="Ensembl" id="ENSOANT00000013965.3">
    <property type="protein sequence ID" value="ENSOANP00000013962.3"/>
    <property type="gene ID" value="ENSOANG00000039544.1"/>
</dbReference>
<dbReference type="OMA" id="SCSETHM"/>
<evidence type="ECO:0000256" key="1">
    <source>
        <dbReference type="ARBA" id="ARBA00002936"/>
    </source>
</evidence>
<dbReference type="CDD" id="cd15227">
    <property type="entry name" value="7tmA_OR14-like"/>
    <property type="match status" value="1"/>
</dbReference>
<dbReference type="InterPro" id="IPR000725">
    <property type="entry name" value="Olfact_rcpt"/>
</dbReference>
<dbReference type="RefSeq" id="XP_007656185.2">
    <property type="nucleotide sequence ID" value="XM_007657995.3"/>
</dbReference>
<comment type="caution">
    <text evidence="13">Lacks conserved residue(s) required for the propagation of feature annotation.</text>
</comment>
<sequence length="311" mass="34501">MANLSVRSEFFLLGFSEVRELQLVHALLFFLVYLAALMGNLLIIMIITLDWHLCTPMYFFLKNLSILDLCLISTTVPKTITNSLTNHRSISFLGCAVQVFSVVLFAGSELFILTAMSYDRYVAICCPLRYEMIMNRGVCVQMAAASWSTAGLFGMMCSAGTFSLPFCGSHVVPQFFCDVPSVAKLSYSETHIALDVIIITGVSFAANFLICILVSYIHIFSAVLRMPFTEGRTKAFSTCLPRLAVTTVFFTTVAFSHLKSISNSPSALELLVSVFYNVDPPTLNPLIYSLRNRDMKAAMGRILGKTLFTRV</sequence>
<dbReference type="Pfam" id="PF13853">
    <property type="entry name" value="7tm_4"/>
    <property type="match status" value="1"/>
</dbReference>
<dbReference type="STRING" id="9258.ENSOANP00000013962"/>
<keyword evidence="8 12" id="KW-0297">G-protein coupled receptor</keyword>
<dbReference type="Bgee" id="ENSOANG00000039544">
    <property type="expression patterns" value="Expressed in testis"/>
</dbReference>
<dbReference type="InterPro" id="IPR050516">
    <property type="entry name" value="Olfactory_GPCR"/>
</dbReference>
<evidence type="ECO:0000256" key="13">
    <source>
        <dbReference type="RuleBase" id="RU363047"/>
    </source>
</evidence>
<dbReference type="SUPFAM" id="SSF81321">
    <property type="entry name" value="Family A G protein-coupled receptor-like"/>
    <property type="match status" value="1"/>
</dbReference>
<evidence type="ECO:0000259" key="14">
    <source>
        <dbReference type="PROSITE" id="PS50262"/>
    </source>
</evidence>
<dbReference type="GO" id="GO:0005549">
    <property type="term" value="F:odorant binding"/>
    <property type="evidence" value="ECO:0000318"/>
    <property type="project" value="GO_Central"/>
</dbReference>
<dbReference type="GO" id="GO:0004984">
    <property type="term" value="F:olfactory receptor activity"/>
    <property type="evidence" value="ECO:0000318"/>
    <property type="project" value="GO_Central"/>
</dbReference>
<feature type="transmembrane region" description="Helical" evidence="13">
    <location>
        <begin position="23"/>
        <end position="47"/>
    </location>
</feature>
<keyword evidence="9 13" id="KW-0472">Membrane</keyword>
<evidence type="ECO:0000256" key="4">
    <source>
        <dbReference type="ARBA" id="ARBA00022606"/>
    </source>
</evidence>
<name>F6XGG8_ORNAN</name>
<reference evidence="15" key="3">
    <citation type="submission" date="2025-09" db="UniProtKB">
        <authorList>
            <consortium name="Ensembl"/>
        </authorList>
    </citation>
    <scope>IDENTIFICATION</scope>
    <source>
        <strain evidence="15">Glennie</strain>
    </source>
</reference>
<dbReference type="PRINTS" id="PR00245">
    <property type="entry name" value="OLFACTORYR"/>
</dbReference>
<dbReference type="PROSITE" id="PS00237">
    <property type="entry name" value="G_PROTEIN_RECEP_F1_1"/>
    <property type="match status" value="1"/>
</dbReference>
<evidence type="ECO:0000256" key="9">
    <source>
        <dbReference type="ARBA" id="ARBA00023136"/>
    </source>
</evidence>
<dbReference type="GeneTree" id="ENSGT01050000244828"/>
<dbReference type="OrthoDB" id="9836137at2759"/>
<evidence type="ECO:0000256" key="7">
    <source>
        <dbReference type="ARBA" id="ARBA00022989"/>
    </source>
</evidence>
<dbReference type="InterPro" id="IPR000276">
    <property type="entry name" value="GPCR_Rhodpsn"/>
</dbReference>
<proteinExistence type="inferred from homology"/>
<evidence type="ECO:0000256" key="3">
    <source>
        <dbReference type="ARBA" id="ARBA00022475"/>
    </source>
</evidence>
<feature type="transmembrane region" description="Helical" evidence="13">
    <location>
        <begin position="196"/>
        <end position="219"/>
    </location>
</feature>
<dbReference type="InterPro" id="IPR017452">
    <property type="entry name" value="GPCR_Rhodpsn_7TM"/>
</dbReference>
<feature type="transmembrane region" description="Helical" evidence="13">
    <location>
        <begin position="89"/>
        <end position="116"/>
    </location>
</feature>
<accession>F6XGG8</accession>
<keyword evidence="6 13" id="KW-0552">Olfaction</keyword>
<protein>
    <recommendedName>
        <fullName evidence="13">Olfactory receptor</fullName>
    </recommendedName>
</protein>
<dbReference type="HOGENOM" id="CLU_012526_0_1_1"/>
<comment type="subcellular location">
    <subcellularLocation>
        <location evidence="2 13">Cell membrane</location>
        <topology evidence="2 13">Multi-pass membrane protein</topology>
    </subcellularLocation>
</comment>
<keyword evidence="7 13" id="KW-1133">Transmembrane helix</keyword>
<organism evidence="15 16">
    <name type="scientific">Ornithorhynchus anatinus</name>
    <name type="common">Duckbill platypus</name>
    <dbReference type="NCBI Taxonomy" id="9258"/>
    <lineage>
        <taxon>Eukaryota</taxon>
        <taxon>Metazoa</taxon>
        <taxon>Chordata</taxon>
        <taxon>Craniata</taxon>
        <taxon>Vertebrata</taxon>
        <taxon>Euteleostomi</taxon>
        <taxon>Mammalia</taxon>
        <taxon>Monotremata</taxon>
        <taxon>Ornithorhynchidae</taxon>
        <taxon>Ornithorhynchus</taxon>
    </lineage>
</organism>
<dbReference type="AlphaFoldDB" id="F6XGG8"/>
<feature type="domain" description="G-protein coupled receptors family 1 profile" evidence="14">
    <location>
        <begin position="39"/>
        <end position="288"/>
    </location>
</feature>
<evidence type="ECO:0000256" key="11">
    <source>
        <dbReference type="ARBA" id="ARBA00023224"/>
    </source>
</evidence>
<evidence type="ECO:0000256" key="8">
    <source>
        <dbReference type="ARBA" id="ARBA00023040"/>
    </source>
</evidence>
<dbReference type="Proteomes" id="UP000002279">
    <property type="component" value="Chromosome X5"/>
</dbReference>
<comment type="similarity">
    <text evidence="12">Belongs to the G-protein coupled receptor 1 family.</text>
</comment>
<dbReference type="eggNOG" id="ENOG502SHXQ">
    <property type="taxonomic scope" value="Eukaryota"/>
</dbReference>
<dbReference type="PANTHER" id="PTHR26452">
    <property type="entry name" value="OLFACTORY RECEPTOR"/>
    <property type="match status" value="1"/>
</dbReference>
<dbReference type="InParanoid" id="F6XGG8"/>
<keyword evidence="11 12" id="KW-0807">Transducer</keyword>
<dbReference type="GO" id="GO:0005886">
    <property type="term" value="C:plasma membrane"/>
    <property type="evidence" value="ECO:0007669"/>
    <property type="project" value="UniProtKB-SubCell"/>
</dbReference>
<dbReference type="PROSITE" id="PS50262">
    <property type="entry name" value="G_PROTEIN_RECEP_F1_2"/>
    <property type="match status" value="1"/>
</dbReference>
<dbReference type="Gene3D" id="1.20.1070.10">
    <property type="entry name" value="Rhodopsin 7-helix transmembrane proteins"/>
    <property type="match status" value="1"/>
</dbReference>
<keyword evidence="5 12" id="KW-0812">Transmembrane</keyword>
<reference evidence="15" key="2">
    <citation type="submission" date="2025-08" db="UniProtKB">
        <authorList>
            <consortium name="Ensembl"/>
        </authorList>
    </citation>
    <scope>IDENTIFICATION</scope>
    <source>
        <strain evidence="15">Glennie</strain>
    </source>
</reference>
<dbReference type="PRINTS" id="PR00237">
    <property type="entry name" value="GPCRRHODOPSN"/>
</dbReference>
<keyword evidence="4 13" id="KW-0716">Sensory transduction</keyword>
<evidence type="ECO:0000256" key="6">
    <source>
        <dbReference type="ARBA" id="ARBA00022725"/>
    </source>
</evidence>
<dbReference type="KEGG" id="oaa:103165881"/>
<evidence type="ECO:0000256" key="2">
    <source>
        <dbReference type="ARBA" id="ARBA00004651"/>
    </source>
</evidence>
<gene>
    <name evidence="15" type="primary">LOC103165881</name>
</gene>
<evidence type="ECO:0000313" key="15">
    <source>
        <dbReference type="Ensembl" id="ENSOANP00000013962.3"/>
    </source>
</evidence>
<dbReference type="GeneID" id="103165881"/>
<evidence type="ECO:0000256" key="12">
    <source>
        <dbReference type="RuleBase" id="RU000688"/>
    </source>
</evidence>
<dbReference type="GO" id="GO:0004930">
    <property type="term" value="F:G protein-coupled receptor activity"/>
    <property type="evidence" value="ECO:0007669"/>
    <property type="project" value="UniProtKB-KW"/>
</dbReference>
<dbReference type="FunFam" id="1.20.1070.10:FF:000037">
    <property type="entry name" value="Olfactory receptor"/>
    <property type="match status" value="1"/>
</dbReference>
<feature type="transmembrane region" description="Helical" evidence="13">
    <location>
        <begin position="137"/>
        <end position="156"/>
    </location>
</feature>
<evidence type="ECO:0000313" key="16">
    <source>
        <dbReference type="Proteomes" id="UP000002279"/>
    </source>
</evidence>
<evidence type="ECO:0000256" key="10">
    <source>
        <dbReference type="ARBA" id="ARBA00023170"/>
    </source>
</evidence>
<evidence type="ECO:0000256" key="5">
    <source>
        <dbReference type="ARBA" id="ARBA00022692"/>
    </source>
</evidence>
<keyword evidence="16" id="KW-1185">Reference proteome</keyword>
<reference evidence="15 16" key="1">
    <citation type="journal article" date="2008" name="Nature">
        <title>Genome analysis of the platypus reveals unique signatures of evolution.</title>
        <authorList>
            <person name="Warren W.C."/>
            <person name="Hillier L.W."/>
            <person name="Marshall Graves J.A."/>
            <person name="Birney E."/>
            <person name="Ponting C.P."/>
            <person name="Grutzner F."/>
            <person name="Belov K."/>
            <person name="Miller W."/>
            <person name="Clarke L."/>
            <person name="Chinwalla A.T."/>
            <person name="Yang S.P."/>
            <person name="Heger A."/>
            <person name="Locke D.P."/>
            <person name="Miethke P."/>
            <person name="Waters P.D."/>
            <person name="Veyrunes F."/>
            <person name="Fulton L."/>
            <person name="Fulton B."/>
            <person name="Graves T."/>
            <person name="Wallis J."/>
            <person name="Puente X.S."/>
            <person name="Lopez-Otin C."/>
            <person name="Ordonez G.R."/>
            <person name="Eichler E.E."/>
            <person name="Chen L."/>
            <person name="Cheng Z."/>
            <person name="Deakin J.E."/>
            <person name="Alsop A."/>
            <person name="Thompson K."/>
            <person name="Kirby P."/>
            <person name="Papenfuss A.T."/>
            <person name="Wakefield M.J."/>
            <person name="Olender T."/>
            <person name="Lancet D."/>
            <person name="Huttley G.A."/>
            <person name="Smit A.F."/>
            <person name="Pask A."/>
            <person name="Temple-Smith P."/>
            <person name="Batzer M.A."/>
            <person name="Walker J.A."/>
            <person name="Konkel M.K."/>
            <person name="Harris R.S."/>
            <person name="Whittington C.M."/>
            <person name="Wong E.S."/>
            <person name="Gemmell N.J."/>
            <person name="Buschiazzo E."/>
            <person name="Vargas Jentzsch I.M."/>
            <person name="Merkel A."/>
            <person name="Schmitz J."/>
            <person name="Zemann A."/>
            <person name="Churakov G."/>
            <person name="Kriegs J.O."/>
            <person name="Brosius J."/>
            <person name="Murchison E.P."/>
            <person name="Sachidanandam R."/>
            <person name="Smith C."/>
            <person name="Hannon G.J."/>
            <person name="Tsend-Ayush E."/>
            <person name="McMillan D."/>
            <person name="Attenborough R."/>
            <person name="Rens W."/>
            <person name="Ferguson-Smith M."/>
            <person name="Lefevre C.M."/>
            <person name="Sharp J.A."/>
            <person name="Nicholas K.R."/>
            <person name="Ray D.A."/>
            <person name="Kube M."/>
            <person name="Reinhardt R."/>
            <person name="Pringle T.H."/>
            <person name="Taylor J."/>
            <person name="Jones R.C."/>
            <person name="Nixon B."/>
            <person name="Dacheux J.L."/>
            <person name="Niwa H."/>
            <person name="Sekita Y."/>
            <person name="Huang X."/>
            <person name="Stark A."/>
            <person name="Kheradpour P."/>
            <person name="Kellis M."/>
            <person name="Flicek P."/>
            <person name="Chen Y."/>
            <person name="Webber C."/>
            <person name="Hardison R."/>
            <person name="Nelson J."/>
            <person name="Hallsworth-Pepin K."/>
            <person name="Delehaunty K."/>
            <person name="Markovic C."/>
            <person name="Minx P."/>
            <person name="Feng Y."/>
            <person name="Kremitzki C."/>
            <person name="Mitreva M."/>
            <person name="Glasscock J."/>
            <person name="Wylie T."/>
            <person name="Wohldmann P."/>
            <person name="Thiru P."/>
            <person name="Nhan M.N."/>
            <person name="Pohl C.S."/>
            <person name="Smith S.M."/>
            <person name="Hou S."/>
            <person name="Nefedov M."/>
            <person name="de Jong P.J."/>
            <person name="Renfree M.B."/>
            <person name="Mardis E.R."/>
            <person name="Wilson R.K."/>
        </authorList>
    </citation>
    <scope>NUCLEOTIDE SEQUENCE [LARGE SCALE GENOMIC DNA]</scope>
    <source>
        <strain evidence="15 16">Glennie</strain>
    </source>
</reference>
<keyword evidence="10 12" id="KW-0675">Receptor</keyword>
<keyword evidence="3 13" id="KW-1003">Cell membrane</keyword>